<evidence type="ECO:0000313" key="2">
    <source>
        <dbReference type="EMBL" id="GCA64262.1"/>
    </source>
</evidence>
<evidence type="ECO:0000313" key="3">
    <source>
        <dbReference type="Proteomes" id="UP000265618"/>
    </source>
</evidence>
<gene>
    <name evidence="2" type="ORF">KIPB_013757</name>
</gene>
<protein>
    <submittedName>
        <fullName evidence="2">Uncharacterized protein</fullName>
    </submittedName>
</protein>
<comment type="caution">
    <text evidence="2">The sequence shown here is derived from an EMBL/GenBank/DDBJ whole genome shotgun (WGS) entry which is preliminary data.</text>
</comment>
<proteinExistence type="predicted"/>
<accession>A0A391P997</accession>
<dbReference type="Proteomes" id="UP000265618">
    <property type="component" value="Unassembled WGS sequence"/>
</dbReference>
<feature type="region of interest" description="Disordered" evidence="1">
    <location>
        <begin position="1"/>
        <end position="35"/>
    </location>
</feature>
<name>A0A391P997_9EUKA</name>
<dbReference type="EMBL" id="BDIP01006705">
    <property type="protein sequence ID" value="GCA64262.1"/>
    <property type="molecule type" value="Genomic_DNA"/>
</dbReference>
<keyword evidence="3" id="KW-1185">Reference proteome</keyword>
<dbReference type="AlphaFoldDB" id="A0A391P997"/>
<organism evidence="2 3">
    <name type="scientific">Kipferlia bialata</name>
    <dbReference type="NCBI Taxonomy" id="797122"/>
    <lineage>
        <taxon>Eukaryota</taxon>
        <taxon>Metamonada</taxon>
        <taxon>Carpediemonas-like organisms</taxon>
        <taxon>Kipferlia</taxon>
    </lineage>
</organism>
<sequence length="90" mass="9727">MNPGAESYEARVALSPTTSDLGGGEYETPAGSSDVRQAWEKFLSSEVRRSPSSKEEGEEIYTRLSRPVEVPSTPVKVVSIIDTYACMGVV</sequence>
<evidence type="ECO:0000256" key="1">
    <source>
        <dbReference type="SAM" id="MobiDB-lite"/>
    </source>
</evidence>
<reference evidence="2 3" key="1">
    <citation type="journal article" date="2018" name="PLoS ONE">
        <title>The draft genome of Kipferlia bialata reveals reductive genome evolution in fornicate parasites.</title>
        <authorList>
            <person name="Tanifuji G."/>
            <person name="Takabayashi S."/>
            <person name="Kume K."/>
            <person name="Takagi M."/>
            <person name="Nakayama T."/>
            <person name="Kamikawa R."/>
            <person name="Inagaki Y."/>
            <person name="Hashimoto T."/>
        </authorList>
    </citation>
    <scope>NUCLEOTIDE SEQUENCE [LARGE SCALE GENOMIC DNA]</scope>
    <source>
        <strain evidence="2">NY0173</strain>
    </source>
</reference>